<dbReference type="PANTHER" id="PTHR33990:SF1">
    <property type="entry name" value="PROTEIN YJDN"/>
    <property type="match status" value="1"/>
</dbReference>
<dbReference type="Proteomes" id="UP000186218">
    <property type="component" value="Unassembled WGS sequence"/>
</dbReference>
<dbReference type="InterPro" id="IPR029068">
    <property type="entry name" value="Glyas_Bleomycin-R_OHBP_Dase"/>
</dbReference>
<dbReference type="CDD" id="cd06588">
    <property type="entry name" value="PhnB_like"/>
    <property type="match status" value="1"/>
</dbReference>
<organism evidence="2 3">
    <name type="scientific">Williamsia sterculiae</name>
    <dbReference type="NCBI Taxonomy" id="1344003"/>
    <lineage>
        <taxon>Bacteria</taxon>
        <taxon>Bacillati</taxon>
        <taxon>Actinomycetota</taxon>
        <taxon>Actinomycetes</taxon>
        <taxon>Mycobacteriales</taxon>
        <taxon>Nocardiaceae</taxon>
        <taxon>Williamsia</taxon>
    </lineage>
</organism>
<dbReference type="InterPro" id="IPR028973">
    <property type="entry name" value="PhnB-like"/>
</dbReference>
<evidence type="ECO:0000259" key="1">
    <source>
        <dbReference type="Pfam" id="PF00903"/>
    </source>
</evidence>
<dbReference type="PANTHER" id="PTHR33990">
    <property type="entry name" value="PROTEIN YJDN-RELATED"/>
    <property type="match status" value="1"/>
</dbReference>
<evidence type="ECO:0000313" key="2">
    <source>
        <dbReference type="EMBL" id="SIR81438.1"/>
    </source>
</evidence>
<protein>
    <submittedName>
        <fullName evidence="2">PhnB protein</fullName>
    </submittedName>
</protein>
<dbReference type="SUPFAM" id="SSF54593">
    <property type="entry name" value="Glyoxalase/Bleomycin resistance protein/Dihydroxybiphenyl dioxygenase"/>
    <property type="match status" value="1"/>
</dbReference>
<keyword evidence="3" id="KW-1185">Reference proteome</keyword>
<gene>
    <name evidence="2" type="ORF">SAMN05445060_1055</name>
</gene>
<reference evidence="2 3" key="1">
    <citation type="submission" date="2017-01" db="EMBL/GenBank/DDBJ databases">
        <authorList>
            <person name="Mah S.A."/>
            <person name="Swanson W.J."/>
            <person name="Moy G.W."/>
            <person name="Vacquier V.D."/>
        </authorList>
    </citation>
    <scope>NUCLEOTIDE SEQUENCE [LARGE SCALE GENOMIC DNA]</scope>
    <source>
        <strain evidence="2 3">CPCC 203464</strain>
    </source>
</reference>
<name>A0A1N7E059_9NOCA</name>
<dbReference type="Pfam" id="PF00903">
    <property type="entry name" value="Glyoxalase"/>
    <property type="match status" value="1"/>
</dbReference>
<dbReference type="InterPro" id="IPR004360">
    <property type="entry name" value="Glyas_Fos-R_dOase_dom"/>
</dbReference>
<dbReference type="STRING" id="1344003.SAMN05445060_1055"/>
<dbReference type="AlphaFoldDB" id="A0A1N7E059"/>
<sequence>MAGATDAGPGGVICDTIVRMATPSFSPYISFPGNAHEAFDHYADLFGGTLDLRTYGSIGDTSGFPFEPPADAVAHAQLTGGLVTLAGGDAIGDDVGGGASALASDHYSFIIGPDSVGSARDLIDRVVSAGGEKVMPFEVAPWGDHYGQVRDRFGVVWQIVVPGDDQPG</sequence>
<accession>A0A1N7E059</accession>
<proteinExistence type="predicted"/>
<feature type="domain" description="Glyoxalase/fosfomycin resistance/dioxygenase" evidence="1">
    <location>
        <begin position="33"/>
        <end position="159"/>
    </location>
</feature>
<evidence type="ECO:0000313" key="3">
    <source>
        <dbReference type="Proteomes" id="UP000186218"/>
    </source>
</evidence>
<dbReference type="EMBL" id="FTNT01000002">
    <property type="protein sequence ID" value="SIR81438.1"/>
    <property type="molecule type" value="Genomic_DNA"/>
</dbReference>
<dbReference type="Gene3D" id="3.10.180.10">
    <property type="entry name" value="2,3-Dihydroxybiphenyl 1,2-Dioxygenase, domain 1"/>
    <property type="match status" value="1"/>
</dbReference>